<dbReference type="RefSeq" id="WP_115751322.1">
    <property type="nucleotide sequence ID" value="NZ_PIOD01000026.1"/>
</dbReference>
<dbReference type="Proteomes" id="UP000256520">
    <property type="component" value="Unassembled WGS sequence"/>
</dbReference>
<dbReference type="AlphaFoldDB" id="A0A3D8PGC7"/>
<name>A0A3D8PGC7_9BACI</name>
<sequence>MEESLIIDYEERLREAMLIGDVNSLDNLINDNLIFVNHFGQILTKEADLEAHRSGVLSFTDIKILDQKVILLENSAVTVTRAALKGLFGIEPIEDEMCYSRVWQMNGDKLTIVSGHCSSVQKYFFIKVTG</sequence>
<dbReference type="InterPro" id="IPR027843">
    <property type="entry name" value="DUF4440"/>
</dbReference>
<keyword evidence="3" id="KW-1185">Reference proteome</keyword>
<feature type="domain" description="DUF4440" evidence="1">
    <location>
        <begin position="6"/>
        <end position="109"/>
    </location>
</feature>
<dbReference type="OrthoDB" id="5383110at2"/>
<reference evidence="3" key="1">
    <citation type="submission" date="2017-11" db="EMBL/GenBank/DDBJ databases">
        <authorList>
            <person name="Zhu W."/>
        </authorList>
    </citation>
    <scope>NUCLEOTIDE SEQUENCE [LARGE SCALE GENOMIC DNA]</scope>
    <source>
        <strain evidence="3">CAU 1051</strain>
    </source>
</reference>
<proteinExistence type="predicted"/>
<dbReference type="EMBL" id="PIOD01000026">
    <property type="protein sequence ID" value="RDW15134.1"/>
    <property type="molecule type" value="Genomic_DNA"/>
</dbReference>
<dbReference type="Pfam" id="PF14534">
    <property type="entry name" value="DUF4440"/>
    <property type="match status" value="1"/>
</dbReference>
<accession>A0A3D8PGC7</accession>
<dbReference type="SUPFAM" id="SSF54427">
    <property type="entry name" value="NTF2-like"/>
    <property type="match status" value="1"/>
</dbReference>
<dbReference type="Gene3D" id="3.10.450.50">
    <property type="match status" value="1"/>
</dbReference>
<protein>
    <submittedName>
        <fullName evidence="2">DUF4440 domain-containing protein</fullName>
    </submittedName>
</protein>
<evidence type="ECO:0000259" key="1">
    <source>
        <dbReference type="Pfam" id="PF14534"/>
    </source>
</evidence>
<gene>
    <name evidence="2" type="ORF">CWR45_18380</name>
</gene>
<comment type="caution">
    <text evidence="2">The sequence shown here is derived from an EMBL/GenBank/DDBJ whole genome shotgun (WGS) entry which is preliminary data.</text>
</comment>
<evidence type="ECO:0000313" key="2">
    <source>
        <dbReference type="EMBL" id="RDW15134.1"/>
    </source>
</evidence>
<organism evidence="2 3">
    <name type="scientific">Oceanobacillus chungangensis</name>
    <dbReference type="NCBI Taxonomy" id="1229152"/>
    <lineage>
        <taxon>Bacteria</taxon>
        <taxon>Bacillati</taxon>
        <taxon>Bacillota</taxon>
        <taxon>Bacilli</taxon>
        <taxon>Bacillales</taxon>
        <taxon>Bacillaceae</taxon>
        <taxon>Oceanobacillus</taxon>
    </lineage>
</organism>
<dbReference type="InterPro" id="IPR032710">
    <property type="entry name" value="NTF2-like_dom_sf"/>
</dbReference>
<evidence type="ECO:0000313" key="3">
    <source>
        <dbReference type="Proteomes" id="UP000256520"/>
    </source>
</evidence>